<dbReference type="Proteomes" id="UP001154329">
    <property type="component" value="Chromosome 2"/>
</dbReference>
<feature type="domain" description="MD-2-related lipid-recognition" evidence="3">
    <location>
        <begin position="66"/>
        <end position="185"/>
    </location>
</feature>
<evidence type="ECO:0000259" key="3">
    <source>
        <dbReference type="Pfam" id="PF02221"/>
    </source>
</evidence>
<dbReference type="Pfam" id="PF02221">
    <property type="entry name" value="E1_DerP2_DerF2"/>
    <property type="match status" value="1"/>
</dbReference>
<proteinExistence type="predicted"/>
<evidence type="ECO:0000256" key="1">
    <source>
        <dbReference type="ARBA" id="ARBA00022729"/>
    </source>
</evidence>
<sequence length="194" mass="22149">MIKITLFVFIGIFSFSQSQDRFMPNLPMGEYRTVFEKIHLCESIKNQSLLANFYFDKKTSSETVLRGNLTFLIPFDDTLTIDLNLESWGSTGGWIPNSNVYVTKKACSTLKKLGGNAWNTAMKGFNIPSTTCPISVGEYITSGLDLKKFEDHGFPKIYFYGKYKLVFKIKTTENKIVACVYLEISLLRPWETKI</sequence>
<evidence type="ECO:0000256" key="2">
    <source>
        <dbReference type="SAM" id="SignalP"/>
    </source>
</evidence>
<dbReference type="InterPro" id="IPR036846">
    <property type="entry name" value="GM2-AP_sf"/>
</dbReference>
<accession>A0A9P0NJ50</accession>
<feature type="signal peptide" evidence="2">
    <location>
        <begin position="1"/>
        <end position="18"/>
    </location>
</feature>
<gene>
    <name evidence="4" type="ORF">APHIGO_LOCUS5810</name>
</gene>
<evidence type="ECO:0000313" key="5">
    <source>
        <dbReference type="Proteomes" id="UP001154329"/>
    </source>
</evidence>
<keyword evidence="1 2" id="KW-0732">Signal</keyword>
<protein>
    <recommendedName>
        <fullName evidence="3">MD-2-related lipid-recognition domain-containing protein</fullName>
    </recommendedName>
</protein>
<name>A0A9P0NJ50_APHGO</name>
<evidence type="ECO:0000313" key="4">
    <source>
        <dbReference type="EMBL" id="CAH1724542.1"/>
    </source>
</evidence>
<dbReference type="AlphaFoldDB" id="A0A9P0NJ50"/>
<dbReference type="EMBL" id="OU899035">
    <property type="protein sequence ID" value="CAH1724542.1"/>
    <property type="molecule type" value="Genomic_DNA"/>
</dbReference>
<dbReference type="InterPro" id="IPR003172">
    <property type="entry name" value="ML_dom"/>
</dbReference>
<reference evidence="4" key="2">
    <citation type="submission" date="2022-10" db="EMBL/GenBank/DDBJ databases">
        <authorList>
            <consortium name="ENA_rothamsted_submissions"/>
            <consortium name="culmorum"/>
            <person name="King R."/>
        </authorList>
    </citation>
    <scope>NUCLEOTIDE SEQUENCE</scope>
</reference>
<organism evidence="4 5">
    <name type="scientific">Aphis gossypii</name>
    <name type="common">Cotton aphid</name>
    <dbReference type="NCBI Taxonomy" id="80765"/>
    <lineage>
        <taxon>Eukaryota</taxon>
        <taxon>Metazoa</taxon>
        <taxon>Ecdysozoa</taxon>
        <taxon>Arthropoda</taxon>
        <taxon>Hexapoda</taxon>
        <taxon>Insecta</taxon>
        <taxon>Pterygota</taxon>
        <taxon>Neoptera</taxon>
        <taxon>Paraneoptera</taxon>
        <taxon>Hemiptera</taxon>
        <taxon>Sternorrhyncha</taxon>
        <taxon>Aphidomorpha</taxon>
        <taxon>Aphidoidea</taxon>
        <taxon>Aphididae</taxon>
        <taxon>Aphidini</taxon>
        <taxon>Aphis</taxon>
        <taxon>Aphis</taxon>
    </lineage>
</organism>
<feature type="chain" id="PRO_5040204273" description="MD-2-related lipid-recognition domain-containing protein" evidence="2">
    <location>
        <begin position="19"/>
        <end position="194"/>
    </location>
</feature>
<dbReference type="Gene3D" id="2.70.220.10">
    <property type="entry name" value="Ganglioside GM2 activator"/>
    <property type="match status" value="1"/>
</dbReference>
<reference evidence="4" key="1">
    <citation type="submission" date="2022-02" db="EMBL/GenBank/DDBJ databases">
        <authorList>
            <person name="King R."/>
        </authorList>
    </citation>
    <scope>NUCLEOTIDE SEQUENCE</scope>
</reference>
<keyword evidence="5" id="KW-1185">Reference proteome</keyword>